<organism evidence="2 3">
    <name type="scientific">Mycolicibacterium chitae</name>
    <name type="common">Mycobacterium chitae</name>
    <dbReference type="NCBI Taxonomy" id="1792"/>
    <lineage>
        <taxon>Bacteria</taxon>
        <taxon>Bacillati</taxon>
        <taxon>Actinomycetota</taxon>
        <taxon>Actinomycetes</taxon>
        <taxon>Mycobacteriales</taxon>
        <taxon>Mycobacteriaceae</taxon>
        <taxon>Mycolicibacterium</taxon>
    </lineage>
</organism>
<proteinExistence type="predicted"/>
<dbReference type="Proteomes" id="UP000282551">
    <property type="component" value="Chromosome"/>
</dbReference>
<accession>A0A448I4P0</accession>
<evidence type="ECO:0000313" key="2">
    <source>
        <dbReference type="EMBL" id="VEG47262.1"/>
    </source>
</evidence>
<reference evidence="2 3" key="1">
    <citation type="submission" date="2018-12" db="EMBL/GenBank/DDBJ databases">
        <authorList>
            <consortium name="Pathogen Informatics"/>
        </authorList>
    </citation>
    <scope>NUCLEOTIDE SEQUENCE [LARGE SCALE GENOMIC DNA]</scope>
    <source>
        <strain evidence="2 3">NCTC10485</strain>
    </source>
</reference>
<feature type="region of interest" description="Disordered" evidence="1">
    <location>
        <begin position="63"/>
        <end position="83"/>
    </location>
</feature>
<sequence>MTTTESTTETVDAAWADPNWQIDSATRTCCGCIGAHARGCMGEKTTQDTSRVVPLADSAAMTTALADPAPPPGSEHIDDWGSGGDDRRIVLGATHRIIDSDVTVSFSCIQWRDGHIESGSDPEPPMLYLDGAPENLNADQARHLAAVLLALAAQVDGWVK</sequence>
<dbReference type="RefSeq" id="WP_126333173.1">
    <property type="nucleotide sequence ID" value="NZ_AP022604.1"/>
</dbReference>
<name>A0A448I4P0_MYCCI</name>
<evidence type="ECO:0000256" key="1">
    <source>
        <dbReference type="SAM" id="MobiDB-lite"/>
    </source>
</evidence>
<dbReference type="OrthoDB" id="4627208at2"/>
<protein>
    <submittedName>
        <fullName evidence="2">Uncharacterized protein</fullName>
    </submittedName>
</protein>
<gene>
    <name evidence="2" type="ORF">NCTC10485_01537</name>
</gene>
<evidence type="ECO:0000313" key="3">
    <source>
        <dbReference type="Proteomes" id="UP000282551"/>
    </source>
</evidence>
<keyword evidence="3" id="KW-1185">Reference proteome</keyword>
<dbReference type="EMBL" id="LR134355">
    <property type="protein sequence ID" value="VEG47262.1"/>
    <property type="molecule type" value="Genomic_DNA"/>
</dbReference>
<dbReference type="AlphaFoldDB" id="A0A448I4P0"/>